<evidence type="ECO:0000256" key="1">
    <source>
        <dbReference type="ARBA" id="ARBA00004273"/>
    </source>
</evidence>
<keyword evidence="4" id="KW-0496">Mitochondrion</keyword>
<dbReference type="AlphaFoldDB" id="A0A922SIV4"/>
<dbReference type="GO" id="GO:0005743">
    <property type="term" value="C:mitochondrial inner membrane"/>
    <property type="evidence" value="ECO:0007669"/>
    <property type="project" value="UniProtKB-SubCell"/>
</dbReference>
<dbReference type="PANTHER" id="PTHR21181:SF13">
    <property type="entry name" value="NADH DEHYDROGENASE (UBIQUINONE) COMPLEX I, ASSEMBLY FACTOR 6"/>
    <property type="match status" value="1"/>
</dbReference>
<evidence type="ECO:0000256" key="3">
    <source>
        <dbReference type="ARBA" id="ARBA00022946"/>
    </source>
</evidence>
<name>A0A922SIV4_SPOEX</name>
<proteinExistence type="inferred from homology"/>
<evidence type="ECO:0000313" key="7">
    <source>
        <dbReference type="EMBL" id="KAH9638703.1"/>
    </source>
</evidence>
<evidence type="ECO:0008006" key="9">
    <source>
        <dbReference type="Google" id="ProtNLM"/>
    </source>
</evidence>
<dbReference type="Pfam" id="PF00494">
    <property type="entry name" value="SQS_PSY"/>
    <property type="match status" value="1"/>
</dbReference>
<keyword evidence="3" id="KW-0809">Transit peptide</keyword>
<organism evidence="7 8">
    <name type="scientific">Spodoptera exigua</name>
    <name type="common">Beet armyworm</name>
    <name type="synonym">Noctua fulgens</name>
    <dbReference type="NCBI Taxonomy" id="7107"/>
    <lineage>
        <taxon>Eukaryota</taxon>
        <taxon>Metazoa</taxon>
        <taxon>Ecdysozoa</taxon>
        <taxon>Arthropoda</taxon>
        <taxon>Hexapoda</taxon>
        <taxon>Insecta</taxon>
        <taxon>Pterygota</taxon>
        <taxon>Neoptera</taxon>
        <taxon>Endopterygota</taxon>
        <taxon>Lepidoptera</taxon>
        <taxon>Glossata</taxon>
        <taxon>Ditrysia</taxon>
        <taxon>Noctuoidea</taxon>
        <taxon>Noctuidae</taxon>
        <taxon>Amphipyrinae</taxon>
        <taxon>Spodoptera</taxon>
    </lineage>
</organism>
<comment type="subcellular location">
    <subcellularLocation>
        <location evidence="1">Mitochondrion inner membrane</location>
    </subcellularLocation>
</comment>
<keyword evidence="2" id="KW-0999">Mitochondrion inner membrane</keyword>
<keyword evidence="5" id="KW-0472">Membrane</keyword>
<dbReference type="InterPro" id="IPR002060">
    <property type="entry name" value="Squ/phyt_synthse"/>
</dbReference>
<evidence type="ECO:0000256" key="6">
    <source>
        <dbReference type="ARBA" id="ARBA00038273"/>
    </source>
</evidence>
<accession>A0A922SIV4</accession>
<sequence length="208" mass="24041">MHKRPHFGYNSGMMLSRVCCCYGLQRRYLENLITSRSNMNKAKYFKSLEEIEKYAEESVSSIYYLLLSVAGLKDVHADHAASHLGKAQGITNILRSVHVSSRQKVVFLPMDILMKYQLSQENVLRCTDSEQMRNAVFEIASRANSHLDKARKISVPETAKQIFLPGIAVHNYLTKLQKRNFNIFDRSLLLTSPTLPFKLYYNRLLNKY</sequence>
<dbReference type="PANTHER" id="PTHR21181">
    <property type="match status" value="1"/>
</dbReference>
<evidence type="ECO:0000256" key="4">
    <source>
        <dbReference type="ARBA" id="ARBA00023128"/>
    </source>
</evidence>
<reference evidence="7" key="1">
    <citation type="journal article" date="2021" name="G3 (Bethesda)">
        <title>Genome and transcriptome analysis of the beet armyworm Spodoptera exigua reveals targets for pest control. .</title>
        <authorList>
            <person name="Simon S."/>
            <person name="Breeschoten T."/>
            <person name="Jansen H.J."/>
            <person name="Dirks R.P."/>
            <person name="Schranz M.E."/>
            <person name="Ros V.I.D."/>
        </authorList>
    </citation>
    <scope>NUCLEOTIDE SEQUENCE</scope>
    <source>
        <strain evidence="7">TB_SE_WUR_2020</strain>
    </source>
</reference>
<dbReference type="GO" id="GO:0032981">
    <property type="term" value="P:mitochondrial respiratory chain complex I assembly"/>
    <property type="evidence" value="ECO:0007669"/>
    <property type="project" value="TreeGrafter"/>
</dbReference>
<dbReference type="Gene3D" id="1.10.600.10">
    <property type="entry name" value="Farnesyl Diphosphate Synthase"/>
    <property type="match status" value="1"/>
</dbReference>
<evidence type="ECO:0000256" key="5">
    <source>
        <dbReference type="ARBA" id="ARBA00023136"/>
    </source>
</evidence>
<dbReference type="InterPro" id="IPR008949">
    <property type="entry name" value="Isoprenoid_synthase_dom_sf"/>
</dbReference>
<dbReference type="Proteomes" id="UP000814243">
    <property type="component" value="Unassembled WGS sequence"/>
</dbReference>
<comment type="caution">
    <text evidence="7">The sequence shown here is derived from an EMBL/GenBank/DDBJ whole genome shotgun (WGS) entry which is preliminary data.</text>
</comment>
<dbReference type="EMBL" id="JACEFF010000377">
    <property type="protein sequence ID" value="KAH9638703.1"/>
    <property type="molecule type" value="Genomic_DNA"/>
</dbReference>
<dbReference type="SUPFAM" id="SSF48576">
    <property type="entry name" value="Terpenoid synthases"/>
    <property type="match status" value="1"/>
</dbReference>
<gene>
    <name evidence="7" type="ORF">HF086_013975</name>
</gene>
<evidence type="ECO:0000313" key="8">
    <source>
        <dbReference type="Proteomes" id="UP000814243"/>
    </source>
</evidence>
<protein>
    <recommendedName>
        <fullName evidence="9">NADH dehydrogenase (Ubiquinone) complex I, assembly factor 6</fullName>
    </recommendedName>
</protein>
<evidence type="ECO:0000256" key="2">
    <source>
        <dbReference type="ARBA" id="ARBA00022792"/>
    </source>
</evidence>
<comment type="similarity">
    <text evidence="6">Belongs to the NDUFAF6 family.</text>
</comment>